<keyword evidence="2" id="KW-0812">Transmembrane</keyword>
<keyword evidence="2" id="KW-1133">Transmembrane helix</keyword>
<protein>
    <submittedName>
        <fullName evidence="3">Putative superfamily III holin-X</fullName>
    </submittedName>
</protein>
<dbReference type="AlphaFoldDB" id="A0A4V2Q7C2"/>
<name>A0A4V2Q7C2_9GAMM</name>
<dbReference type="InterPro" id="IPR009937">
    <property type="entry name" value="Phage_holin_3_6"/>
</dbReference>
<comment type="caution">
    <text evidence="3">The sequence shown here is derived from an EMBL/GenBank/DDBJ whole genome shotgun (WGS) entry which is preliminary data.</text>
</comment>
<dbReference type="EMBL" id="SMMU01000013">
    <property type="protein sequence ID" value="TCL31271.1"/>
    <property type="molecule type" value="Genomic_DNA"/>
</dbReference>
<keyword evidence="2" id="KW-0472">Membrane</keyword>
<gene>
    <name evidence="3" type="ORF">EV691_1134</name>
</gene>
<organism evidence="3 4">
    <name type="scientific">Azotobacter chroococcum</name>
    <dbReference type="NCBI Taxonomy" id="353"/>
    <lineage>
        <taxon>Bacteria</taxon>
        <taxon>Pseudomonadati</taxon>
        <taxon>Pseudomonadota</taxon>
        <taxon>Gammaproteobacteria</taxon>
        <taxon>Pseudomonadales</taxon>
        <taxon>Pseudomonadaceae</taxon>
        <taxon>Azotobacter</taxon>
    </lineage>
</organism>
<feature type="compositionally biased region" description="Polar residues" evidence="1">
    <location>
        <begin position="1"/>
        <end position="12"/>
    </location>
</feature>
<dbReference type="Proteomes" id="UP000295169">
    <property type="component" value="Unassembled WGS sequence"/>
</dbReference>
<evidence type="ECO:0000313" key="4">
    <source>
        <dbReference type="Proteomes" id="UP000295169"/>
    </source>
</evidence>
<accession>A0A4V2Q7C2</accession>
<evidence type="ECO:0000313" key="3">
    <source>
        <dbReference type="EMBL" id="TCL31271.1"/>
    </source>
</evidence>
<evidence type="ECO:0000256" key="1">
    <source>
        <dbReference type="SAM" id="MobiDB-lite"/>
    </source>
</evidence>
<feature type="transmembrane region" description="Helical" evidence="2">
    <location>
        <begin position="110"/>
        <end position="135"/>
    </location>
</feature>
<reference evidence="3 4" key="1">
    <citation type="submission" date="2019-03" db="EMBL/GenBank/DDBJ databases">
        <title>Genomic Encyclopedia of Type Strains, Phase IV (KMG-IV): sequencing the most valuable type-strain genomes for metagenomic binning, comparative biology and taxonomic classification.</title>
        <authorList>
            <person name="Goeker M."/>
        </authorList>
    </citation>
    <scope>NUCLEOTIDE SEQUENCE [LARGE SCALE GENOMIC DNA]</scope>
    <source>
        <strain evidence="3 4">DSM 2286</strain>
    </source>
</reference>
<dbReference type="Pfam" id="PF07332">
    <property type="entry name" value="Phage_holin_3_6"/>
    <property type="match status" value="1"/>
</dbReference>
<evidence type="ECO:0000256" key="2">
    <source>
        <dbReference type="SAM" id="Phobius"/>
    </source>
</evidence>
<proteinExistence type="predicted"/>
<feature type="transmembrane region" description="Helical" evidence="2">
    <location>
        <begin position="141"/>
        <end position="160"/>
    </location>
</feature>
<feature type="region of interest" description="Disordered" evidence="1">
    <location>
        <begin position="1"/>
        <end position="56"/>
    </location>
</feature>
<sequence length="193" mass="20298">MSESTGNRSYPPSQARPDDMTTPETSRPETVRPETAQARPARPEAIRPDPVQPSATIHPHTARTEAEAGGNSILGLLGQLGRELPSLVTKELALAKVEISESINATKAGIMSLAGGGAVLLAGFIILLQAAVYALSQVMDAWLAALIVGVIVMAVGYVMVQGGKKRFAPSSLKPSRTLHSLQKDKAAIREATP</sequence>